<proteinExistence type="predicted"/>
<evidence type="ECO:0000259" key="1">
    <source>
        <dbReference type="Pfam" id="PF14216"/>
    </source>
</evidence>
<protein>
    <recommendedName>
        <fullName evidence="1">DUF4326 domain-containing protein</fullName>
    </recommendedName>
</protein>
<feature type="domain" description="DUF4326" evidence="1">
    <location>
        <begin position="9"/>
        <end position="93"/>
    </location>
</feature>
<dbReference type="EMBL" id="OU342829">
    <property type="protein sequence ID" value="CAG7580638.1"/>
    <property type="molecule type" value="Genomic_DNA"/>
</dbReference>
<gene>
    <name evidence="2" type="ORF">SLAVMIC_00505</name>
</gene>
<organism evidence="2">
    <name type="scientific">uncultured marine phage</name>
    <dbReference type="NCBI Taxonomy" id="707152"/>
    <lineage>
        <taxon>Viruses</taxon>
        <taxon>environmental samples</taxon>
    </lineage>
</organism>
<reference evidence="2" key="1">
    <citation type="submission" date="2021-06" db="EMBL/GenBank/DDBJ databases">
        <authorList>
            <person name="Gannon L."/>
            <person name="Redgwell R T."/>
            <person name="Michniewski S."/>
            <person name="Harrison D C."/>
            <person name="Millard A."/>
        </authorList>
    </citation>
    <scope>NUCLEOTIDE SEQUENCE</scope>
</reference>
<dbReference type="InterPro" id="IPR025475">
    <property type="entry name" value="DUF4326"/>
</dbReference>
<evidence type="ECO:0000313" key="2">
    <source>
        <dbReference type="EMBL" id="CAG7580638.1"/>
    </source>
</evidence>
<name>A0A8D9CBN4_9VIRU</name>
<sequence>MKLHTVNINKYDGDDYIYIGRPSRYGSPFASKPSNIAEFQVENKSEAMEKCRIFFEENPEIIDELITELKEKDIHKLGCFCAPKPCHGDILIELIESRKYKSIF</sequence>
<accession>A0A8D9CBN4</accession>
<dbReference type="Pfam" id="PF14216">
    <property type="entry name" value="DUF4326"/>
    <property type="match status" value="1"/>
</dbReference>